<accession>A0A135RZP1</accession>
<dbReference type="EMBL" id="JFBX01000758">
    <property type="protein sequence ID" value="KXH29131.1"/>
    <property type="molecule type" value="Genomic_DNA"/>
</dbReference>
<reference evidence="1 2" key="1">
    <citation type="submission" date="2014-02" db="EMBL/GenBank/DDBJ databases">
        <title>The genome sequence of Colletotrichum simmondsii CBS122122.</title>
        <authorList>
            <person name="Baroncelli R."/>
            <person name="Thon M.R."/>
        </authorList>
    </citation>
    <scope>NUCLEOTIDE SEQUENCE [LARGE SCALE GENOMIC DNA]</scope>
    <source>
        <strain evidence="1 2">CBS122122</strain>
    </source>
</reference>
<protein>
    <submittedName>
        <fullName evidence="1">Uncharacterized protein</fullName>
    </submittedName>
</protein>
<evidence type="ECO:0000313" key="1">
    <source>
        <dbReference type="EMBL" id="KXH29131.1"/>
    </source>
</evidence>
<proteinExistence type="predicted"/>
<dbReference type="Proteomes" id="UP000070328">
    <property type="component" value="Unassembled WGS sequence"/>
</dbReference>
<evidence type="ECO:0000313" key="2">
    <source>
        <dbReference type="Proteomes" id="UP000070328"/>
    </source>
</evidence>
<name>A0A135RZP1_9PEZI</name>
<keyword evidence="2" id="KW-1185">Reference proteome</keyword>
<organism evidence="1 2">
    <name type="scientific">Colletotrichum simmondsii</name>
    <dbReference type="NCBI Taxonomy" id="703756"/>
    <lineage>
        <taxon>Eukaryota</taxon>
        <taxon>Fungi</taxon>
        <taxon>Dikarya</taxon>
        <taxon>Ascomycota</taxon>
        <taxon>Pezizomycotina</taxon>
        <taxon>Sordariomycetes</taxon>
        <taxon>Hypocreomycetidae</taxon>
        <taxon>Glomerellales</taxon>
        <taxon>Glomerellaceae</taxon>
        <taxon>Colletotrichum</taxon>
        <taxon>Colletotrichum acutatum species complex</taxon>
    </lineage>
</organism>
<dbReference type="AlphaFoldDB" id="A0A135RZP1"/>
<gene>
    <name evidence="1" type="ORF">CSIM01_02200</name>
</gene>
<sequence>MWNPPLTSAAFDSTQQVLPSSKKHIFFPFFLTSDQLSGDKKPGPTDVVDTCWLDNGRKAPQNHHRFTLRQTASTTVALLDGWMDGDGDMATPKCVCERVFTPGANVPEGFNQLSIARWTKQKSLCAAAPCISTSGLYDTSQPFTHRFAQFVRRFETVEKLRHGSCLGTLPEPIAQPRVPDICLSDNGNGALGALDTSSNSISGTWPRLPLAGPISTPLLASSELAVALAVLRSVSALGSRYVGRYAMATQEITKRSMLGKARKDNRL</sequence>
<dbReference type="OrthoDB" id="10516795at2759"/>
<comment type="caution">
    <text evidence="1">The sequence shown here is derived from an EMBL/GenBank/DDBJ whole genome shotgun (WGS) entry which is preliminary data.</text>
</comment>